<comment type="caution">
    <text evidence="1">The sequence shown here is derived from an EMBL/GenBank/DDBJ whole genome shotgun (WGS) entry which is preliminary data.</text>
</comment>
<evidence type="ECO:0000313" key="2">
    <source>
        <dbReference type="Proteomes" id="UP000306378"/>
    </source>
</evidence>
<name>A0A5R8NEE7_9NOCA</name>
<evidence type="ECO:0000313" key="1">
    <source>
        <dbReference type="EMBL" id="TLF74062.1"/>
    </source>
</evidence>
<dbReference type="AlphaFoldDB" id="A0A5R8NEE7"/>
<dbReference type="RefSeq" id="WP_138451744.1">
    <property type="nucleotide sequence ID" value="NZ_VBUT01000011.1"/>
</dbReference>
<dbReference type="EMBL" id="VBUT01000011">
    <property type="protein sequence ID" value="TLF74062.1"/>
    <property type="molecule type" value="Genomic_DNA"/>
</dbReference>
<protein>
    <submittedName>
        <fullName evidence="1">Uncharacterized protein</fullName>
    </submittedName>
</protein>
<dbReference type="Proteomes" id="UP000306378">
    <property type="component" value="Unassembled WGS sequence"/>
</dbReference>
<organism evidence="1 2">
    <name type="scientific">Nocardia cyriacigeorgica</name>
    <dbReference type="NCBI Taxonomy" id="135487"/>
    <lineage>
        <taxon>Bacteria</taxon>
        <taxon>Bacillati</taxon>
        <taxon>Actinomycetota</taxon>
        <taxon>Actinomycetes</taxon>
        <taxon>Mycobacteriales</taxon>
        <taxon>Nocardiaceae</taxon>
        <taxon>Nocardia</taxon>
    </lineage>
</organism>
<gene>
    <name evidence="1" type="ORF">FEK34_25420</name>
</gene>
<sequence length="72" mass="7408">MREALVTPTAGEPETGLWCEQCALPSVLRFPVAGIVPTGVLDLGAVTICPDCQTAEEAVAAWNPPTGATTRG</sequence>
<reference evidence="1 2" key="1">
    <citation type="submission" date="2019-05" db="EMBL/GenBank/DDBJ databases">
        <title>Genomes sequences of two Nocardia cyriacigeorgica environmental isolates, type strains Nocardia asteroides ATCC 19247 and Nocardia cyriacigeorgica DSM 44484.</title>
        <authorList>
            <person name="Vautrin F."/>
            <person name="Bergeron E."/>
            <person name="Dubost A."/>
            <person name="Abrouk D."/>
            <person name="Rodriguez Nava V."/>
            <person name="Pujic P."/>
        </authorList>
    </citation>
    <scope>NUCLEOTIDE SEQUENCE [LARGE SCALE GENOMIC DNA]</scope>
    <source>
        <strain evidence="1 2">EML 446</strain>
    </source>
</reference>
<accession>A0A5R8NEE7</accession>
<proteinExistence type="predicted"/>